<evidence type="ECO:0000313" key="2">
    <source>
        <dbReference type="Proteomes" id="UP001302806"/>
    </source>
</evidence>
<name>A0ABY9XXJ7_9FLAO</name>
<dbReference type="Proteomes" id="UP001302806">
    <property type="component" value="Chromosome"/>
</dbReference>
<sequence length="142" mass="16507">MQGPWKEPFEYIDAYANNKTTVEGSSVFKLNNSEEYILMYDLYSSGRYEFQRSRDLSHFTEKPESFTKDFNPRHGSVIGITQNEFDKLKKKWLNIQEGPKVFESHGNPIFTHKYTADPAALVIDNTLWLYTGHDFEGGKARL</sequence>
<gene>
    <name evidence="1" type="ORF">RHP51_08140</name>
</gene>
<organism evidence="1 2">
    <name type="scientific">Thalassobellus suaedae</name>
    <dbReference type="NCBI Taxonomy" id="3074124"/>
    <lineage>
        <taxon>Bacteria</taxon>
        <taxon>Pseudomonadati</taxon>
        <taxon>Bacteroidota</taxon>
        <taxon>Flavobacteriia</taxon>
        <taxon>Flavobacteriales</taxon>
        <taxon>Flavobacteriaceae</taxon>
        <taxon>Thalassobellus</taxon>
    </lineage>
</organism>
<proteinExistence type="predicted"/>
<dbReference type="Gene3D" id="2.115.10.20">
    <property type="entry name" value="Glycosyl hydrolase domain, family 43"/>
    <property type="match status" value="1"/>
</dbReference>
<accession>A0ABY9XXJ7</accession>
<protein>
    <submittedName>
        <fullName evidence="1">Uncharacterized protein</fullName>
    </submittedName>
</protein>
<reference evidence="1 2" key="1">
    <citation type="submission" date="2023-09" db="EMBL/GenBank/DDBJ databases">
        <title>Thalassobella suaedae gen. nov., sp. nov., a marine bacterium of the family Flavobacteriaceae isolated from a halophyte Suaeda japonica.</title>
        <authorList>
            <person name="Lee S.Y."/>
            <person name="Hwang C.Y."/>
        </authorList>
    </citation>
    <scope>NUCLEOTIDE SEQUENCE [LARGE SCALE GENOMIC DNA]</scope>
    <source>
        <strain evidence="1 2">HL-DH14</strain>
    </source>
</reference>
<dbReference type="InterPro" id="IPR023296">
    <property type="entry name" value="Glyco_hydro_beta-prop_sf"/>
</dbReference>
<dbReference type="EMBL" id="CP134537">
    <property type="protein sequence ID" value="WNH10605.1"/>
    <property type="molecule type" value="Genomic_DNA"/>
</dbReference>
<dbReference type="RefSeq" id="WP_415866855.1">
    <property type="nucleotide sequence ID" value="NZ_CP134537.1"/>
</dbReference>
<evidence type="ECO:0000313" key="1">
    <source>
        <dbReference type="EMBL" id="WNH10605.1"/>
    </source>
</evidence>